<feature type="region of interest" description="Disordered" evidence="1">
    <location>
        <begin position="1"/>
        <end position="28"/>
    </location>
</feature>
<accession>A0ABR9KBH7</accession>
<dbReference type="RefSeq" id="WP_192774659.1">
    <property type="nucleotide sequence ID" value="NZ_BAAASY010000001.1"/>
</dbReference>
<protein>
    <submittedName>
        <fullName evidence="2">Uncharacterized protein</fullName>
    </submittedName>
</protein>
<dbReference type="Proteomes" id="UP000661607">
    <property type="component" value="Unassembled WGS sequence"/>
</dbReference>
<evidence type="ECO:0000256" key="1">
    <source>
        <dbReference type="SAM" id="MobiDB-lite"/>
    </source>
</evidence>
<comment type="caution">
    <text evidence="2">The sequence shown here is derived from an EMBL/GenBank/DDBJ whole genome shotgun (WGS) entry which is preliminary data.</text>
</comment>
<evidence type="ECO:0000313" key="2">
    <source>
        <dbReference type="EMBL" id="MBE1559371.1"/>
    </source>
</evidence>
<reference evidence="2 3" key="1">
    <citation type="submission" date="2020-10" db="EMBL/GenBank/DDBJ databases">
        <title>Sequencing the genomes of 1000 actinobacteria strains.</title>
        <authorList>
            <person name="Klenk H.-P."/>
        </authorList>
    </citation>
    <scope>NUCLEOTIDE SEQUENCE [LARGE SCALE GENOMIC DNA]</scope>
    <source>
        <strain evidence="2 3">DSM 43748</strain>
    </source>
</reference>
<organism evidence="2 3">
    <name type="scientific">Nonomuraea africana</name>
    <dbReference type="NCBI Taxonomy" id="46171"/>
    <lineage>
        <taxon>Bacteria</taxon>
        <taxon>Bacillati</taxon>
        <taxon>Actinomycetota</taxon>
        <taxon>Actinomycetes</taxon>
        <taxon>Streptosporangiales</taxon>
        <taxon>Streptosporangiaceae</taxon>
        <taxon>Nonomuraea</taxon>
    </lineage>
</organism>
<sequence>MIAVVQSPQADPARAAHPGHEAFGVAQQTGSAHIRRELGTLDAELLERWPAGSEALVSV</sequence>
<proteinExistence type="predicted"/>
<dbReference type="EMBL" id="JADBEF010000001">
    <property type="protein sequence ID" value="MBE1559371.1"/>
    <property type="molecule type" value="Genomic_DNA"/>
</dbReference>
<evidence type="ECO:0000313" key="3">
    <source>
        <dbReference type="Proteomes" id="UP000661607"/>
    </source>
</evidence>
<gene>
    <name evidence="2" type="ORF">H4W81_002150</name>
</gene>
<keyword evidence="3" id="KW-1185">Reference proteome</keyword>
<name>A0ABR9KBH7_9ACTN</name>